<sequence length="247" mass="27425">MAELFDEPWKWVVFFCCTFLTGIAKSGIQGVGSLTIPIYALLFGAKASTGIILPSILVADIMSAWLNRHHIHFTYILHLIPWAAAGLILALFTGKNMPSVQFGKLMAACILAGLIVMTVMQHHTFTHRQKKWLRPLFGILAGFSALIGNAAGPVVSVYLLTMRLPKYAFVTTSIWFIFIMNVVKLPIQIFVWENIPPTSFLLALFAIPCILLGAFTGKSIIRILPEKGFRIIITILVIISTLLMIIR</sequence>
<keyword evidence="3" id="KW-0813">Transport</keyword>
<comment type="similarity">
    <text evidence="2 8">Belongs to the 4-toluene sulfonate uptake permease (TSUP) (TC 2.A.102) family.</text>
</comment>
<comment type="caution">
    <text evidence="9">The sequence shown here is derived from an EMBL/GenBank/DDBJ whole genome shotgun (WGS) entry which is preliminary data.</text>
</comment>
<reference evidence="9 10" key="1">
    <citation type="submission" date="2022-07" db="EMBL/GenBank/DDBJ databases">
        <title>Fecal culturing of patients with breast cancer.</title>
        <authorList>
            <person name="Teng N.M.Y."/>
            <person name="Kiu R."/>
            <person name="Evans R."/>
            <person name="Baker D.J."/>
            <person name="Zenner C."/>
            <person name="Robinson S.D."/>
            <person name="Hall L.J."/>
        </authorList>
    </citation>
    <scope>NUCLEOTIDE SEQUENCE [LARGE SCALE GENOMIC DNA]</scope>
    <source>
        <strain evidence="9 10">LH1063</strain>
    </source>
</reference>
<keyword evidence="7 8" id="KW-0472">Membrane</keyword>
<dbReference type="RefSeq" id="WP_255025212.1">
    <property type="nucleotide sequence ID" value="NZ_JANDHW010000001.1"/>
</dbReference>
<evidence type="ECO:0000256" key="3">
    <source>
        <dbReference type="ARBA" id="ARBA00022448"/>
    </source>
</evidence>
<evidence type="ECO:0000313" key="10">
    <source>
        <dbReference type="Proteomes" id="UP001205603"/>
    </source>
</evidence>
<keyword evidence="6 8" id="KW-1133">Transmembrane helix</keyword>
<evidence type="ECO:0000256" key="5">
    <source>
        <dbReference type="ARBA" id="ARBA00022692"/>
    </source>
</evidence>
<evidence type="ECO:0000256" key="6">
    <source>
        <dbReference type="ARBA" id="ARBA00022989"/>
    </source>
</evidence>
<feature type="transmembrane region" description="Helical" evidence="8">
    <location>
        <begin position="105"/>
        <end position="124"/>
    </location>
</feature>
<keyword evidence="4 8" id="KW-1003">Cell membrane</keyword>
<evidence type="ECO:0000256" key="1">
    <source>
        <dbReference type="ARBA" id="ARBA00004651"/>
    </source>
</evidence>
<dbReference type="EMBL" id="JANDHW010000001">
    <property type="protein sequence ID" value="MCP9610674.1"/>
    <property type="molecule type" value="Genomic_DNA"/>
</dbReference>
<proteinExistence type="inferred from homology"/>
<dbReference type="InterPro" id="IPR052017">
    <property type="entry name" value="TSUP"/>
</dbReference>
<dbReference type="Proteomes" id="UP001205603">
    <property type="component" value="Unassembled WGS sequence"/>
</dbReference>
<keyword evidence="10" id="KW-1185">Reference proteome</keyword>
<evidence type="ECO:0000256" key="4">
    <source>
        <dbReference type="ARBA" id="ARBA00022475"/>
    </source>
</evidence>
<dbReference type="PANTHER" id="PTHR30269">
    <property type="entry name" value="TRANSMEMBRANE PROTEIN YFCA"/>
    <property type="match status" value="1"/>
</dbReference>
<evidence type="ECO:0000313" key="9">
    <source>
        <dbReference type="EMBL" id="MCP9610674.1"/>
    </source>
</evidence>
<feature type="transmembrane region" description="Helical" evidence="8">
    <location>
        <begin position="12"/>
        <end position="28"/>
    </location>
</feature>
<protein>
    <recommendedName>
        <fullName evidence="8">Probable membrane transporter protein</fullName>
    </recommendedName>
</protein>
<feature type="transmembrane region" description="Helical" evidence="8">
    <location>
        <begin position="40"/>
        <end position="66"/>
    </location>
</feature>
<dbReference type="Pfam" id="PF01925">
    <property type="entry name" value="TauE"/>
    <property type="match status" value="1"/>
</dbReference>
<feature type="transmembrane region" description="Helical" evidence="8">
    <location>
        <begin position="167"/>
        <end position="192"/>
    </location>
</feature>
<evidence type="ECO:0000256" key="7">
    <source>
        <dbReference type="ARBA" id="ARBA00023136"/>
    </source>
</evidence>
<gene>
    <name evidence="9" type="ORF">NMU02_01015</name>
</gene>
<dbReference type="InterPro" id="IPR002781">
    <property type="entry name" value="TM_pro_TauE-like"/>
</dbReference>
<organism evidence="9 10">
    <name type="scientific">Coprobacter tertius</name>
    <dbReference type="NCBI Taxonomy" id="2944915"/>
    <lineage>
        <taxon>Bacteria</taxon>
        <taxon>Pseudomonadati</taxon>
        <taxon>Bacteroidota</taxon>
        <taxon>Bacteroidia</taxon>
        <taxon>Bacteroidales</taxon>
        <taxon>Barnesiellaceae</taxon>
        <taxon>Coprobacter</taxon>
    </lineage>
</organism>
<dbReference type="PANTHER" id="PTHR30269:SF37">
    <property type="entry name" value="MEMBRANE TRANSPORTER PROTEIN"/>
    <property type="match status" value="1"/>
</dbReference>
<feature type="transmembrane region" description="Helical" evidence="8">
    <location>
        <begin position="72"/>
        <end position="93"/>
    </location>
</feature>
<name>A0ABT1MF41_9BACT</name>
<keyword evidence="5 8" id="KW-0812">Transmembrane</keyword>
<evidence type="ECO:0000256" key="2">
    <source>
        <dbReference type="ARBA" id="ARBA00009142"/>
    </source>
</evidence>
<feature type="transmembrane region" description="Helical" evidence="8">
    <location>
        <begin position="198"/>
        <end position="216"/>
    </location>
</feature>
<feature type="transmembrane region" description="Helical" evidence="8">
    <location>
        <begin position="228"/>
        <end position="246"/>
    </location>
</feature>
<evidence type="ECO:0000256" key="8">
    <source>
        <dbReference type="RuleBase" id="RU363041"/>
    </source>
</evidence>
<feature type="transmembrane region" description="Helical" evidence="8">
    <location>
        <begin position="136"/>
        <end position="160"/>
    </location>
</feature>
<comment type="subcellular location">
    <subcellularLocation>
        <location evidence="1 8">Cell membrane</location>
        <topology evidence="1 8">Multi-pass membrane protein</topology>
    </subcellularLocation>
</comment>
<accession>A0ABT1MF41</accession>